<evidence type="ECO:0000256" key="6">
    <source>
        <dbReference type="ARBA" id="ARBA00022679"/>
    </source>
</evidence>
<keyword evidence="7 15" id="KW-0547">Nucleotide-binding</keyword>
<comment type="subcellular location">
    <subcellularLocation>
        <location evidence="1">Cell membrane</location>
        <topology evidence="1">Lipid-anchor</topology>
    </subcellularLocation>
</comment>
<name>C6T929_SOYBN</name>
<dbReference type="InterPro" id="IPR011009">
    <property type="entry name" value="Kinase-like_dom_sf"/>
</dbReference>
<dbReference type="CDD" id="cd14066">
    <property type="entry name" value="STKc_IRAK"/>
    <property type="match status" value="1"/>
</dbReference>
<dbReference type="AlphaFoldDB" id="C6T929"/>
<dbReference type="PROSITE" id="PS00107">
    <property type="entry name" value="PROTEIN_KINASE_ATP"/>
    <property type="match status" value="1"/>
</dbReference>
<evidence type="ECO:0000256" key="13">
    <source>
        <dbReference type="ARBA" id="ARBA00047899"/>
    </source>
</evidence>
<dbReference type="OrthoDB" id="4062651at2759"/>
<keyword evidence="8" id="KW-0418">Kinase</keyword>
<organism evidence="18">
    <name type="scientific">Glycine max</name>
    <name type="common">Soybean</name>
    <name type="synonym">Glycine hispida</name>
    <dbReference type="NCBI Taxonomy" id="3847"/>
    <lineage>
        <taxon>Eukaryota</taxon>
        <taxon>Viridiplantae</taxon>
        <taxon>Streptophyta</taxon>
        <taxon>Embryophyta</taxon>
        <taxon>Tracheophyta</taxon>
        <taxon>Spermatophyta</taxon>
        <taxon>Magnoliopsida</taxon>
        <taxon>eudicotyledons</taxon>
        <taxon>Gunneridae</taxon>
        <taxon>Pentapetalae</taxon>
        <taxon>rosids</taxon>
        <taxon>fabids</taxon>
        <taxon>Fabales</taxon>
        <taxon>Fabaceae</taxon>
        <taxon>Papilionoideae</taxon>
        <taxon>50 kb inversion clade</taxon>
        <taxon>NPAAA clade</taxon>
        <taxon>indigoferoid/millettioid clade</taxon>
        <taxon>Phaseoleae</taxon>
        <taxon>Glycine</taxon>
        <taxon>Glycine subgen. Soja</taxon>
    </lineage>
</organism>
<dbReference type="GeneID" id="100790828"/>
<keyword evidence="5 16" id="KW-0723">Serine/threonine-protein kinase</keyword>
<evidence type="ECO:0000259" key="17">
    <source>
        <dbReference type="PROSITE" id="PS50011"/>
    </source>
</evidence>
<proteinExistence type="evidence at transcript level"/>
<dbReference type="Gene3D" id="1.10.510.10">
    <property type="entry name" value="Transferase(Phosphotransferase) domain 1"/>
    <property type="match status" value="1"/>
</dbReference>
<feature type="domain" description="Protein kinase" evidence="17">
    <location>
        <begin position="78"/>
        <end position="357"/>
    </location>
</feature>
<comment type="similarity">
    <text evidence="2">Belongs to the protein kinase superfamily. Ser/Thr protein kinase family.</text>
</comment>
<evidence type="ECO:0000256" key="8">
    <source>
        <dbReference type="ARBA" id="ARBA00022777"/>
    </source>
</evidence>
<keyword evidence="10" id="KW-0472">Membrane</keyword>
<evidence type="ECO:0000256" key="10">
    <source>
        <dbReference type="ARBA" id="ARBA00023136"/>
    </source>
</evidence>
<dbReference type="InterPro" id="IPR017441">
    <property type="entry name" value="Protein_kinase_ATP_BS"/>
</dbReference>
<dbReference type="KEGG" id="gmx:100790828"/>
<evidence type="ECO:0000256" key="9">
    <source>
        <dbReference type="ARBA" id="ARBA00022840"/>
    </source>
</evidence>
<evidence type="ECO:0000256" key="14">
    <source>
        <dbReference type="ARBA" id="ARBA00048679"/>
    </source>
</evidence>
<reference evidence="18" key="1">
    <citation type="submission" date="2009-08" db="EMBL/GenBank/DDBJ databases">
        <authorList>
            <person name="Cheung F."/>
            <person name="Xiao Y."/>
            <person name="Chan A."/>
            <person name="Moskal W."/>
            <person name="Town C.D."/>
        </authorList>
    </citation>
    <scope>NUCLEOTIDE SEQUENCE</scope>
</reference>
<keyword evidence="4" id="KW-1003">Cell membrane</keyword>
<keyword evidence="9 15" id="KW-0067">ATP-binding</keyword>
<evidence type="ECO:0000256" key="11">
    <source>
        <dbReference type="ARBA" id="ARBA00023139"/>
    </source>
</evidence>
<keyword evidence="6" id="KW-0808">Transferase</keyword>
<dbReference type="PANTHER" id="PTHR47985:SF90">
    <property type="entry name" value="RECEPTOR SERINE_THREONINE KINASE"/>
    <property type="match status" value="1"/>
</dbReference>
<dbReference type="ExpressionAtlas" id="C6T929">
    <property type="expression patterns" value="baseline"/>
</dbReference>
<evidence type="ECO:0000256" key="4">
    <source>
        <dbReference type="ARBA" id="ARBA00022475"/>
    </source>
</evidence>
<evidence type="ECO:0000256" key="3">
    <source>
        <dbReference type="ARBA" id="ARBA00012513"/>
    </source>
</evidence>
<protein>
    <recommendedName>
        <fullName evidence="3">non-specific serine/threonine protein kinase</fullName>
        <ecNumber evidence="3">2.7.11.1</ecNumber>
    </recommendedName>
</protein>
<comment type="catalytic activity">
    <reaction evidence="14">
        <text>L-seryl-[protein] + ATP = O-phospho-L-seryl-[protein] + ADP + H(+)</text>
        <dbReference type="Rhea" id="RHEA:17989"/>
        <dbReference type="Rhea" id="RHEA-COMP:9863"/>
        <dbReference type="Rhea" id="RHEA-COMP:11604"/>
        <dbReference type="ChEBI" id="CHEBI:15378"/>
        <dbReference type="ChEBI" id="CHEBI:29999"/>
        <dbReference type="ChEBI" id="CHEBI:30616"/>
        <dbReference type="ChEBI" id="CHEBI:83421"/>
        <dbReference type="ChEBI" id="CHEBI:456216"/>
        <dbReference type="EC" id="2.7.11.1"/>
    </reaction>
</comment>
<dbReference type="Pfam" id="PF00069">
    <property type="entry name" value="Pkinase"/>
    <property type="match status" value="1"/>
</dbReference>
<dbReference type="InterPro" id="IPR000719">
    <property type="entry name" value="Prot_kinase_dom"/>
</dbReference>
<evidence type="ECO:0000256" key="16">
    <source>
        <dbReference type="RuleBase" id="RU000304"/>
    </source>
</evidence>
<feature type="binding site" evidence="15">
    <location>
        <position position="107"/>
    </location>
    <ligand>
        <name>ATP</name>
        <dbReference type="ChEBI" id="CHEBI:30616"/>
    </ligand>
</feature>
<dbReference type="GO" id="GO:0004674">
    <property type="term" value="F:protein serine/threonine kinase activity"/>
    <property type="evidence" value="ECO:0007669"/>
    <property type="project" value="UniProtKB-KW"/>
</dbReference>
<dbReference type="FunFam" id="1.10.510.10:FF:000032">
    <property type="entry name" value="Serine/threonine-protein kinase PBS1"/>
    <property type="match status" value="1"/>
</dbReference>
<dbReference type="SUPFAM" id="SSF56112">
    <property type="entry name" value="Protein kinase-like (PK-like)"/>
    <property type="match status" value="1"/>
</dbReference>
<sequence>MGCLPCCKSKAESSSSTASSGKISKGRRTFKSLASAMSHRTGSSRQRRIDAEIRKYGSAKTDVKVFTYAQLAEATNNYNPDCLVGKGGFGNVYKGFLKSVDQTVAVKVLNREGVQGTHEFFAEILMLSMVQHPNLVKLIGYCAEDHHRILVYEFMANGSLENHLLDIGAYKEPLDWKNRMKIAEGAARGLEYLHNSAEPAIIYRDFKSSNILLDENFNPKLSDFGLAKIGPKDGQDHVSTRVMGTFGYCAPEYAASGQLSTKSDIYSFGVVFLEIITGRRVFDASRATEEQNLIEWAQPLFKDRTKFTLMADPLLKGQFPVKGLFQALAVAAMCLQEEADTRPYMDDVVTALAHLAVQRVEEKDTAGESVKCAGHVEYFKAISSAGSERA</sequence>
<evidence type="ECO:0000313" key="18">
    <source>
        <dbReference type="EMBL" id="ACU18331.1"/>
    </source>
</evidence>
<evidence type="ECO:0000256" key="2">
    <source>
        <dbReference type="ARBA" id="ARBA00008684"/>
    </source>
</evidence>
<evidence type="ECO:0000256" key="1">
    <source>
        <dbReference type="ARBA" id="ARBA00004193"/>
    </source>
</evidence>
<dbReference type="EMBL" id="BT093988">
    <property type="protein sequence ID" value="ACU18331.1"/>
    <property type="molecule type" value="mRNA"/>
</dbReference>
<dbReference type="RefSeq" id="NP_001242046.1">
    <property type="nucleotide sequence ID" value="NM_001255117.2"/>
</dbReference>
<dbReference type="PROSITE" id="PS00108">
    <property type="entry name" value="PROTEIN_KINASE_ST"/>
    <property type="match status" value="1"/>
</dbReference>
<dbReference type="FunFam" id="3.30.200.20:FF:000244">
    <property type="entry name" value="Serine/threonine-protein kinase CDL1-like"/>
    <property type="match status" value="1"/>
</dbReference>
<evidence type="ECO:0000256" key="7">
    <source>
        <dbReference type="ARBA" id="ARBA00022741"/>
    </source>
</evidence>
<evidence type="ECO:0000256" key="12">
    <source>
        <dbReference type="ARBA" id="ARBA00023288"/>
    </source>
</evidence>
<dbReference type="PROSITE" id="PS50011">
    <property type="entry name" value="PROTEIN_KINASE_DOM"/>
    <property type="match status" value="1"/>
</dbReference>
<evidence type="ECO:0000256" key="5">
    <source>
        <dbReference type="ARBA" id="ARBA00022527"/>
    </source>
</evidence>
<dbReference type="GO" id="GO:0005524">
    <property type="term" value="F:ATP binding"/>
    <property type="evidence" value="ECO:0007669"/>
    <property type="project" value="UniProtKB-UniRule"/>
</dbReference>
<keyword evidence="11" id="KW-0564">Palmitate</keyword>
<dbReference type="PANTHER" id="PTHR47985">
    <property type="entry name" value="OS07G0668900 PROTEIN"/>
    <property type="match status" value="1"/>
</dbReference>
<evidence type="ECO:0000256" key="15">
    <source>
        <dbReference type="PROSITE-ProRule" id="PRU10141"/>
    </source>
</evidence>
<dbReference type="InterPro" id="IPR008271">
    <property type="entry name" value="Ser/Thr_kinase_AS"/>
</dbReference>
<keyword evidence="12" id="KW-0449">Lipoprotein</keyword>
<dbReference type="EC" id="2.7.11.1" evidence="3"/>
<accession>C6T929</accession>
<dbReference type="Gene3D" id="3.30.200.20">
    <property type="entry name" value="Phosphorylase Kinase, domain 1"/>
    <property type="match status" value="1"/>
</dbReference>
<dbReference type="GO" id="GO:0005886">
    <property type="term" value="C:plasma membrane"/>
    <property type="evidence" value="ECO:0007669"/>
    <property type="project" value="UniProtKB-SubCell"/>
</dbReference>
<comment type="catalytic activity">
    <reaction evidence="13">
        <text>L-threonyl-[protein] + ATP = O-phospho-L-threonyl-[protein] + ADP + H(+)</text>
        <dbReference type="Rhea" id="RHEA:46608"/>
        <dbReference type="Rhea" id="RHEA-COMP:11060"/>
        <dbReference type="Rhea" id="RHEA-COMP:11605"/>
        <dbReference type="ChEBI" id="CHEBI:15378"/>
        <dbReference type="ChEBI" id="CHEBI:30013"/>
        <dbReference type="ChEBI" id="CHEBI:30616"/>
        <dbReference type="ChEBI" id="CHEBI:61977"/>
        <dbReference type="ChEBI" id="CHEBI:456216"/>
        <dbReference type="EC" id="2.7.11.1"/>
    </reaction>
</comment>